<feature type="domain" description="YjiS-like" evidence="1">
    <location>
        <begin position="22"/>
        <end position="56"/>
    </location>
</feature>
<dbReference type="EMBL" id="JBHUIP010000012">
    <property type="protein sequence ID" value="MFD2264085.1"/>
    <property type="molecule type" value="Genomic_DNA"/>
</dbReference>
<evidence type="ECO:0000313" key="2">
    <source>
        <dbReference type="EMBL" id="MFD2264085.1"/>
    </source>
</evidence>
<dbReference type="Proteomes" id="UP001597295">
    <property type="component" value="Unassembled WGS sequence"/>
</dbReference>
<dbReference type="RefSeq" id="WP_379877125.1">
    <property type="nucleotide sequence ID" value="NZ_JBHUIP010000012.1"/>
</dbReference>
<dbReference type="InterPro" id="IPR009506">
    <property type="entry name" value="YjiS-like"/>
</dbReference>
<evidence type="ECO:0000313" key="3">
    <source>
        <dbReference type="Proteomes" id="UP001597295"/>
    </source>
</evidence>
<name>A0ABW5DXX0_9PROT</name>
<gene>
    <name evidence="2" type="ORF">ACFSM5_14380</name>
</gene>
<dbReference type="Pfam" id="PF06568">
    <property type="entry name" value="YjiS-like"/>
    <property type="match status" value="1"/>
</dbReference>
<comment type="caution">
    <text evidence="2">The sequence shown here is derived from an EMBL/GenBank/DDBJ whole genome shotgun (WGS) entry which is preliminary data.</text>
</comment>
<organism evidence="2 3">
    <name type="scientific">Lacibacterium aquatile</name>
    <dbReference type="NCBI Taxonomy" id="1168082"/>
    <lineage>
        <taxon>Bacteria</taxon>
        <taxon>Pseudomonadati</taxon>
        <taxon>Pseudomonadota</taxon>
        <taxon>Alphaproteobacteria</taxon>
        <taxon>Rhodospirillales</taxon>
        <taxon>Rhodospirillaceae</taxon>
    </lineage>
</organism>
<evidence type="ECO:0000259" key="1">
    <source>
        <dbReference type="Pfam" id="PF06568"/>
    </source>
</evidence>
<reference evidence="3" key="1">
    <citation type="journal article" date="2019" name="Int. J. Syst. Evol. Microbiol.">
        <title>The Global Catalogue of Microorganisms (GCM) 10K type strain sequencing project: providing services to taxonomists for standard genome sequencing and annotation.</title>
        <authorList>
            <consortium name="The Broad Institute Genomics Platform"/>
            <consortium name="The Broad Institute Genome Sequencing Center for Infectious Disease"/>
            <person name="Wu L."/>
            <person name="Ma J."/>
        </authorList>
    </citation>
    <scope>NUCLEOTIDE SEQUENCE [LARGE SCALE GENOMIC DNA]</scope>
    <source>
        <strain evidence="3">CGMCC 1.19062</strain>
    </source>
</reference>
<keyword evidence="3" id="KW-1185">Reference proteome</keyword>
<accession>A0ABW5DXX0</accession>
<protein>
    <submittedName>
        <fullName evidence="2">DUF1127 domain-containing protein</fullName>
    </submittedName>
</protein>
<proteinExistence type="predicted"/>
<sequence length="67" mass="7395">MARSMTTTVAYAAPRFTLAALAQVAGVWMQRALERRALASLDERLLADIGVTRADAALEMDKPFWRA</sequence>